<keyword evidence="13" id="KW-0234">DNA repair</keyword>
<evidence type="ECO:0000256" key="10">
    <source>
        <dbReference type="ARBA" id="ARBA00022840"/>
    </source>
</evidence>
<sequence length="737" mass="83144">MQKITYKGIKTHNLKNIDIDVYKGDMTCIAGVSGSGKSSLAFSTISGISQAEYEKMTNDNKVEIDYDVDYYDGVIVAIPLKQLNFNVNPRSTIMSYFDLQKFIIYVASSITRSPLSDFNHNGAGRCIDCQGLGYKLQPDLTNIIDYDRKICEVPFRCWQKTYVDFFRQLLIAYCDECGIESNKRFKELTETQKKKLLYGTGNLKRTFKYKVGERIRSKSSCYIGPITGLEKKSDDMFSHNREQYCSQKKCDRCGGSRLREKTAAKELSKGFSVGNLYTGNLDTLEKDLTKLKKSADKNLQLALENILSFIVACKKVGLGYLSLTRSITSLSGGELQRLRIAQLLVGKMHDLLIVLDEPTASLYPAEVDFTINVIEEIRKKNTLLVVDHNKKIIEKADHNIYLGYSGGKNGGYLISKDEYMKTQECSLPYQFFKGATQDICVLDSDYIDYTGSELAIPHGSILGLCGMSGCGKTTILREILPKYYEDYLYVSQKPLKGNSFTTVATYTKLLDEIRSRFAKVLVKDKSYFSLRGKGACDKCGGTGAVEIGRFYEEKLYDTCDKCNGTGYLQEVLAWKIDGINIYDIQQMTINEILASKLNISAKANKILGLLSNLELGYLKLSQKVKTLSGGENQRIKLAEALNDNKYSMIGLDEPAKGLGRREIASLFGLIYNQVSKSKKTFIIAEHDTIFLNYCSYFVELRRKNQSTSIIFQGDREQIFKDKKNDIHTWLTANDSEI</sequence>
<evidence type="ECO:0000259" key="17">
    <source>
        <dbReference type="PROSITE" id="PS50893"/>
    </source>
</evidence>
<dbReference type="Gene3D" id="1.10.8.280">
    <property type="entry name" value="ABC transporter ATPase domain-like"/>
    <property type="match status" value="1"/>
</dbReference>
<evidence type="ECO:0000313" key="18">
    <source>
        <dbReference type="EMBL" id="HJA08737.1"/>
    </source>
</evidence>
<comment type="subcellular location">
    <subcellularLocation>
        <location evidence="1">Cytoplasm</location>
    </subcellularLocation>
</comment>
<dbReference type="InterPro" id="IPR041552">
    <property type="entry name" value="UvrA_DNA-bd"/>
</dbReference>
<organism evidence="18 19">
    <name type="scientific">Candidatus Mailhella merdigallinarum</name>
    <dbReference type="NCBI Taxonomy" id="2838658"/>
    <lineage>
        <taxon>Bacteria</taxon>
        <taxon>Pseudomonadati</taxon>
        <taxon>Thermodesulfobacteriota</taxon>
        <taxon>Desulfovibrionia</taxon>
        <taxon>Desulfovibrionales</taxon>
        <taxon>Desulfovibrionaceae</taxon>
        <taxon>Mailhella</taxon>
    </lineage>
</organism>
<dbReference type="Proteomes" id="UP000824225">
    <property type="component" value="Unassembled WGS sequence"/>
</dbReference>
<dbReference type="PANTHER" id="PTHR43152">
    <property type="entry name" value="UVRABC SYSTEM PROTEIN A"/>
    <property type="match status" value="1"/>
</dbReference>
<comment type="similarity">
    <text evidence="14">Belongs to the ABC transporter superfamily. UvrA family.</text>
</comment>
<keyword evidence="12" id="KW-0238">DNA-binding</keyword>
<keyword evidence="10 18" id="KW-0067">ATP-binding</keyword>
<name>A0A9D2HCK4_9BACT</name>
<dbReference type="Pfam" id="PF00005">
    <property type="entry name" value="ABC_tran"/>
    <property type="match status" value="1"/>
</dbReference>
<keyword evidence="4" id="KW-0677">Repeat</keyword>
<evidence type="ECO:0000256" key="3">
    <source>
        <dbReference type="ARBA" id="ARBA00022723"/>
    </source>
</evidence>
<evidence type="ECO:0000256" key="5">
    <source>
        <dbReference type="ARBA" id="ARBA00022741"/>
    </source>
</evidence>
<gene>
    <name evidence="18" type="ORF">H9962_06075</name>
</gene>
<dbReference type="GO" id="GO:0008270">
    <property type="term" value="F:zinc ion binding"/>
    <property type="evidence" value="ECO:0007669"/>
    <property type="project" value="UniProtKB-KW"/>
</dbReference>
<dbReference type="GO" id="GO:0003677">
    <property type="term" value="F:DNA binding"/>
    <property type="evidence" value="ECO:0007669"/>
    <property type="project" value="UniProtKB-KW"/>
</dbReference>
<dbReference type="GO" id="GO:0004518">
    <property type="term" value="F:nuclease activity"/>
    <property type="evidence" value="ECO:0007669"/>
    <property type="project" value="UniProtKB-KW"/>
</dbReference>
<evidence type="ECO:0000256" key="14">
    <source>
        <dbReference type="ARBA" id="ARBA00038000"/>
    </source>
</evidence>
<dbReference type="PANTHER" id="PTHR43152:SF3">
    <property type="entry name" value="UVRABC SYSTEM PROTEIN A"/>
    <property type="match status" value="1"/>
</dbReference>
<keyword evidence="9" id="KW-0862">Zinc</keyword>
<evidence type="ECO:0000256" key="1">
    <source>
        <dbReference type="ARBA" id="ARBA00004496"/>
    </source>
</evidence>
<keyword evidence="8" id="KW-0863">Zinc-finger</keyword>
<dbReference type="GO" id="GO:0006281">
    <property type="term" value="P:DNA repair"/>
    <property type="evidence" value="ECO:0007669"/>
    <property type="project" value="UniProtKB-KW"/>
</dbReference>
<keyword evidence="2" id="KW-0963">Cytoplasm</keyword>
<evidence type="ECO:0000256" key="16">
    <source>
        <dbReference type="ARBA" id="ARBA00042156"/>
    </source>
</evidence>
<dbReference type="Gene3D" id="1.20.1580.10">
    <property type="entry name" value="ABC transporter ATPase like domain"/>
    <property type="match status" value="2"/>
</dbReference>
<evidence type="ECO:0000256" key="12">
    <source>
        <dbReference type="ARBA" id="ARBA00023125"/>
    </source>
</evidence>
<keyword evidence="5" id="KW-0547">Nucleotide-binding</keyword>
<keyword evidence="7" id="KW-0228">DNA excision</keyword>
<proteinExistence type="inferred from homology"/>
<keyword evidence="3" id="KW-0479">Metal-binding</keyword>
<evidence type="ECO:0000256" key="6">
    <source>
        <dbReference type="ARBA" id="ARBA00022763"/>
    </source>
</evidence>
<evidence type="ECO:0000256" key="15">
    <source>
        <dbReference type="ARBA" id="ARBA00039316"/>
    </source>
</evidence>
<evidence type="ECO:0000313" key="19">
    <source>
        <dbReference type="Proteomes" id="UP000824225"/>
    </source>
</evidence>
<dbReference type="InterPro" id="IPR003593">
    <property type="entry name" value="AAA+_ATPase"/>
</dbReference>
<evidence type="ECO:0000256" key="9">
    <source>
        <dbReference type="ARBA" id="ARBA00022833"/>
    </source>
</evidence>
<keyword evidence="11" id="KW-0267">Excision nuclease</keyword>
<dbReference type="AlphaFoldDB" id="A0A9D2HCK4"/>
<evidence type="ECO:0000256" key="8">
    <source>
        <dbReference type="ARBA" id="ARBA00022771"/>
    </source>
</evidence>
<dbReference type="GO" id="GO:0005524">
    <property type="term" value="F:ATP binding"/>
    <property type="evidence" value="ECO:0007669"/>
    <property type="project" value="UniProtKB-KW"/>
</dbReference>
<reference evidence="18" key="1">
    <citation type="journal article" date="2021" name="PeerJ">
        <title>Extensive microbial diversity within the chicken gut microbiome revealed by metagenomics and culture.</title>
        <authorList>
            <person name="Gilroy R."/>
            <person name="Ravi A."/>
            <person name="Getino M."/>
            <person name="Pursley I."/>
            <person name="Horton D.L."/>
            <person name="Alikhan N.F."/>
            <person name="Baker D."/>
            <person name="Gharbi K."/>
            <person name="Hall N."/>
            <person name="Watson M."/>
            <person name="Adriaenssens E.M."/>
            <person name="Foster-Nyarko E."/>
            <person name="Jarju S."/>
            <person name="Secka A."/>
            <person name="Antonio M."/>
            <person name="Oren A."/>
            <person name="Chaudhuri R.R."/>
            <person name="La Ragione R."/>
            <person name="Hildebrand F."/>
            <person name="Pallen M.J."/>
        </authorList>
    </citation>
    <scope>NUCLEOTIDE SEQUENCE</scope>
    <source>
        <strain evidence="18">CHK186-16707</strain>
    </source>
</reference>
<protein>
    <recommendedName>
        <fullName evidence="15">UvrABC system protein A</fullName>
    </recommendedName>
    <alternativeName>
        <fullName evidence="16">Excinuclease ABC subunit A</fullName>
    </alternativeName>
</protein>
<dbReference type="Gene3D" id="3.40.50.300">
    <property type="entry name" value="P-loop containing nucleotide triphosphate hydrolases"/>
    <property type="match status" value="2"/>
</dbReference>
<evidence type="ECO:0000256" key="2">
    <source>
        <dbReference type="ARBA" id="ARBA00022490"/>
    </source>
</evidence>
<dbReference type="EMBL" id="DXAN01000020">
    <property type="protein sequence ID" value="HJA08737.1"/>
    <property type="molecule type" value="Genomic_DNA"/>
</dbReference>
<dbReference type="PROSITE" id="PS50893">
    <property type="entry name" value="ABC_TRANSPORTER_2"/>
    <property type="match status" value="1"/>
</dbReference>
<dbReference type="GO" id="GO:0016887">
    <property type="term" value="F:ATP hydrolysis activity"/>
    <property type="evidence" value="ECO:0007669"/>
    <property type="project" value="InterPro"/>
</dbReference>
<dbReference type="SUPFAM" id="SSF52540">
    <property type="entry name" value="P-loop containing nucleoside triphosphate hydrolases"/>
    <property type="match status" value="2"/>
</dbReference>
<dbReference type="InterPro" id="IPR003439">
    <property type="entry name" value="ABC_transporter-like_ATP-bd"/>
</dbReference>
<dbReference type="InterPro" id="IPR017871">
    <property type="entry name" value="ABC_transporter-like_CS"/>
</dbReference>
<evidence type="ECO:0000256" key="11">
    <source>
        <dbReference type="ARBA" id="ARBA00022881"/>
    </source>
</evidence>
<keyword evidence="6" id="KW-0227">DNA damage</keyword>
<dbReference type="SMART" id="SM00382">
    <property type="entry name" value="AAA"/>
    <property type="match status" value="2"/>
</dbReference>
<evidence type="ECO:0000256" key="7">
    <source>
        <dbReference type="ARBA" id="ARBA00022769"/>
    </source>
</evidence>
<evidence type="ECO:0000256" key="13">
    <source>
        <dbReference type="ARBA" id="ARBA00023204"/>
    </source>
</evidence>
<dbReference type="Pfam" id="PF17755">
    <property type="entry name" value="UvrA_DNA-bind"/>
    <property type="match status" value="1"/>
</dbReference>
<feature type="domain" description="ABC transporter" evidence="17">
    <location>
        <begin position="434"/>
        <end position="731"/>
    </location>
</feature>
<reference evidence="18" key="2">
    <citation type="submission" date="2021-04" db="EMBL/GenBank/DDBJ databases">
        <authorList>
            <person name="Gilroy R."/>
        </authorList>
    </citation>
    <scope>NUCLEOTIDE SEQUENCE</scope>
    <source>
        <strain evidence="18">CHK186-16707</strain>
    </source>
</reference>
<accession>A0A9D2HCK4</accession>
<comment type="caution">
    <text evidence="18">The sequence shown here is derived from an EMBL/GenBank/DDBJ whole genome shotgun (WGS) entry which is preliminary data.</text>
</comment>
<dbReference type="InterPro" id="IPR027417">
    <property type="entry name" value="P-loop_NTPase"/>
</dbReference>
<dbReference type="GO" id="GO:0005737">
    <property type="term" value="C:cytoplasm"/>
    <property type="evidence" value="ECO:0007669"/>
    <property type="project" value="UniProtKB-SubCell"/>
</dbReference>
<evidence type="ECO:0000256" key="4">
    <source>
        <dbReference type="ARBA" id="ARBA00022737"/>
    </source>
</evidence>
<dbReference type="PROSITE" id="PS00211">
    <property type="entry name" value="ABC_TRANSPORTER_1"/>
    <property type="match status" value="1"/>
</dbReference>